<dbReference type="Gene3D" id="3.40.390.10">
    <property type="entry name" value="Collagenase (Catalytic Domain)"/>
    <property type="match status" value="1"/>
</dbReference>
<dbReference type="InterPro" id="IPR008754">
    <property type="entry name" value="Peptidase_M43"/>
</dbReference>
<proteinExistence type="predicted"/>
<feature type="domain" description="Peptidase M43 pregnancy-associated plasma-A" evidence="1">
    <location>
        <begin position="177"/>
        <end position="323"/>
    </location>
</feature>
<feature type="domain" description="GEVED" evidence="2">
    <location>
        <begin position="432"/>
        <end position="509"/>
    </location>
</feature>
<protein>
    <submittedName>
        <fullName evidence="3">Pregnancy-associated plasma protein-A</fullName>
    </submittedName>
</protein>
<name>A0A495S9G7_9FLAO</name>
<dbReference type="AlphaFoldDB" id="A0A495S9G7"/>
<evidence type="ECO:0000259" key="2">
    <source>
        <dbReference type="Pfam" id="PF20009"/>
    </source>
</evidence>
<dbReference type="OrthoDB" id="6385856at2"/>
<dbReference type="GO" id="GO:0008237">
    <property type="term" value="F:metallopeptidase activity"/>
    <property type="evidence" value="ECO:0007669"/>
    <property type="project" value="InterPro"/>
</dbReference>
<keyword evidence="4" id="KW-1185">Reference proteome</keyword>
<dbReference type="EMBL" id="RBXB01000003">
    <property type="protein sequence ID" value="RKS96537.1"/>
    <property type="molecule type" value="Genomic_DNA"/>
</dbReference>
<sequence>MKNYLPIFFFLCFSFTFSQNTKSSDECGTDKIMNDLYAKHPELKIKEDAFNQALSKRIKSGEFSQFYSKTTQLYEIPVVVHVVSDGSPLGTSCNRTDTEIINWINHANEIYAGNVAPSGMSSPIPVKLVLAKIDPNCNPTNGINRFTVTLPNYVNYGVDTDPGQAGMYQLDLTALGKWDPSKYYNIYIVKDTAGGGASIGGWAAYAWFHGDSNDHAIINYTAVTSPSRHHVLSHEFGHAMGLYHTQQGSSGTTCPANTDCTLNGDKVCDTEPNTLSSANTTPCQAGQINPCTGVIYAGAEVNIMTYTACTRDRFTAGQRDRAIANLLQYRQSLLNSPALGTTSSNNNVSLTPACIPSTITSPSNFDYGITSVKFGDINNYSLTYQQNFNNFYENFIGSYCLGKATTTIPLTTPTTITIAPGPASPNNPVHIIRAYIDYNNDGQFNETTEIVVNQTVSSAAVVTTSITPPANAVLNTPLRLRVIGDSNNFASTVNACYNPTRGQVEDYAVIIQDQTLSAGKSVQSNNGTIITKINSSVYVKSNNKISSVTVYDSSGRRILANENINSTEFNSSPLRTVNAIIFVNVTLENGKTVAKKIKF</sequence>
<evidence type="ECO:0000313" key="4">
    <source>
        <dbReference type="Proteomes" id="UP000272428"/>
    </source>
</evidence>
<evidence type="ECO:0000259" key="1">
    <source>
        <dbReference type="Pfam" id="PF05572"/>
    </source>
</evidence>
<dbReference type="Proteomes" id="UP000272428">
    <property type="component" value="Unassembled WGS sequence"/>
</dbReference>
<dbReference type="InterPro" id="IPR045474">
    <property type="entry name" value="GEVED"/>
</dbReference>
<dbReference type="SUPFAM" id="SSF55486">
    <property type="entry name" value="Metalloproteases ('zincins'), catalytic domain"/>
    <property type="match status" value="1"/>
</dbReference>
<reference evidence="3 4" key="1">
    <citation type="submission" date="2018-10" db="EMBL/GenBank/DDBJ databases">
        <title>Genomic Encyclopedia of Archaeal and Bacterial Type Strains, Phase II (KMG-II): from individual species to whole genera.</title>
        <authorList>
            <person name="Goeker M."/>
        </authorList>
    </citation>
    <scope>NUCLEOTIDE SEQUENCE [LARGE SCALE GENOMIC DNA]</scope>
    <source>
        <strain evidence="3 4">DSM 14219</strain>
    </source>
</reference>
<dbReference type="InterPro" id="IPR024079">
    <property type="entry name" value="MetalloPept_cat_dom_sf"/>
</dbReference>
<evidence type="ECO:0000313" key="3">
    <source>
        <dbReference type="EMBL" id="RKS96537.1"/>
    </source>
</evidence>
<dbReference type="Pfam" id="PF05572">
    <property type="entry name" value="Peptidase_M43"/>
    <property type="match status" value="1"/>
</dbReference>
<dbReference type="Pfam" id="PF20009">
    <property type="entry name" value="GEVED"/>
    <property type="match status" value="1"/>
</dbReference>
<accession>A0A495S9G7</accession>
<dbReference type="RefSeq" id="WP_121462535.1">
    <property type="nucleotide sequence ID" value="NZ_RBXB01000003.1"/>
</dbReference>
<comment type="caution">
    <text evidence="3">The sequence shown here is derived from an EMBL/GenBank/DDBJ whole genome shotgun (WGS) entry which is preliminary data.</text>
</comment>
<gene>
    <name evidence="3" type="ORF">BCF58_2962</name>
</gene>
<organism evidence="3 4">
    <name type="scientific">Chryseobacterium defluvii</name>
    <dbReference type="NCBI Taxonomy" id="160396"/>
    <lineage>
        <taxon>Bacteria</taxon>
        <taxon>Pseudomonadati</taxon>
        <taxon>Bacteroidota</taxon>
        <taxon>Flavobacteriia</taxon>
        <taxon>Flavobacteriales</taxon>
        <taxon>Weeksellaceae</taxon>
        <taxon>Chryseobacterium group</taxon>
        <taxon>Chryseobacterium</taxon>
    </lineage>
</organism>